<dbReference type="Pfam" id="PF03009">
    <property type="entry name" value="GDPD"/>
    <property type="match status" value="1"/>
</dbReference>
<evidence type="ECO:0000313" key="3">
    <source>
        <dbReference type="Proteomes" id="UP000289411"/>
    </source>
</evidence>
<dbReference type="PROSITE" id="PS51704">
    <property type="entry name" value="GP_PDE"/>
    <property type="match status" value="1"/>
</dbReference>
<dbReference type="OrthoDB" id="384721at2"/>
<dbReference type="GO" id="GO:0006629">
    <property type="term" value="P:lipid metabolic process"/>
    <property type="evidence" value="ECO:0007669"/>
    <property type="project" value="InterPro"/>
</dbReference>
<sequence>MTERRPAPEWLVRRPIAHRGLHDRAAGRIENAPASALAAVAQGFAVECDVQLTADGEAVVFHDFTLDRLTEASGPIGEHGAAELGALPLAGSRDTIPTLAAFLALVAGRVPVICEIKSRFDGDMRLADRAAAVAAETAGPLAFKSFDPAVVAHLRGRGLQNPLGIVAEADYDDPDWAALSPALKRDLAAMLHFAETRPDFLSYRVGDLPHAVPHLCRVAVGLPVMTWTVRTPEQRQRAANWADQMVFEGFVP</sequence>
<dbReference type="Proteomes" id="UP000289411">
    <property type="component" value="Unassembled WGS sequence"/>
</dbReference>
<dbReference type="InterPro" id="IPR030395">
    <property type="entry name" value="GP_PDE_dom"/>
</dbReference>
<protein>
    <submittedName>
        <fullName evidence="2">Glycerophosphodiester phosphodiesterase</fullName>
    </submittedName>
</protein>
<accession>A0A4Q2RGL1</accession>
<feature type="domain" description="GP-PDE" evidence="1">
    <location>
        <begin position="13"/>
        <end position="252"/>
    </location>
</feature>
<name>A0A4Q2RGL1_9HYPH</name>
<organism evidence="2 3">
    <name type="scientific">Lichenibacterium ramalinae</name>
    <dbReference type="NCBI Taxonomy" id="2316527"/>
    <lineage>
        <taxon>Bacteria</taxon>
        <taxon>Pseudomonadati</taxon>
        <taxon>Pseudomonadota</taxon>
        <taxon>Alphaproteobacteria</taxon>
        <taxon>Hyphomicrobiales</taxon>
        <taxon>Lichenihabitantaceae</taxon>
        <taxon>Lichenibacterium</taxon>
    </lineage>
</organism>
<dbReference type="PANTHER" id="PTHR46211">
    <property type="entry name" value="GLYCEROPHOSPHORYL DIESTER PHOSPHODIESTERASE"/>
    <property type="match status" value="1"/>
</dbReference>
<reference evidence="2 3" key="1">
    <citation type="submission" date="2018-09" db="EMBL/GenBank/DDBJ databases">
        <authorList>
            <person name="Grouzdev D.S."/>
            <person name="Krutkina M.S."/>
        </authorList>
    </citation>
    <scope>NUCLEOTIDE SEQUENCE [LARGE SCALE GENOMIC DNA]</scope>
    <source>
        <strain evidence="2 3">RmlP001</strain>
    </source>
</reference>
<dbReference type="EMBL" id="QYBC01000008">
    <property type="protein sequence ID" value="RYB04954.1"/>
    <property type="molecule type" value="Genomic_DNA"/>
</dbReference>
<keyword evidence="3" id="KW-1185">Reference proteome</keyword>
<dbReference type="PANTHER" id="PTHR46211:SF1">
    <property type="entry name" value="GLYCEROPHOSPHODIESTER PHOSPHODIESTERASE, CYTOPLASMIC"/>
    <property type="match status" value="1"/>
</dbReference>
<gene>
    <name evidence="2" type="ORF">D3272_10805</name>
</gene>
<evidence type="ECO:0000259" key="1">
    <source>
        <dbReference type="PROSITE" id="PS51704"/>
    </source>
</evidence>
<dbReference type="RefSeq" id="WP_129219189.1">
    <property type="nucleotide sequence ID" value="NZ_QYBC01000008.1"/>
</dbReference>
<dbReference type="Gene3D" id="3.20.20.190">
    <property type="entry name" value="Phosphatidylinositol (PI) phosphodiesterase"/>
    <property type="match status" value="1"/>
</dbReference>
<proteinExistence type="predicted"/>
<dbReference type="InterPro" id="IPR017946">
    <property type="entry name" value="PLC-like_Pdiesterase_TIM-brl"/>
</dbReference>
<reference evidence="2 3" key="2">
    <citation type="submission" date="2019-02" db="EMBL/GenBank/DDBJ databases">
        <title>'Lichenibacterium ramalinii' gen. nov. sp. nov., 'Lichenibacterium minor' gen. nov. sp. nov.</title>
        <authorList>
            <person name="Pankratov T."/>
        </authorList>
    </citation>
    <scope>NUCLEOTIDE SEQUENCE [LARGE SCALE GENOMIC DNA]</scope>
    <source>
        <strain evidence="2 3">RmlP001</strain>
    </source>
</reference>
<dbReference type="GO" id="GO:0008081">
    <property type="term" value="F:phosphoric diester hydrolase activity"/>
    <property type="evidence" value="ECO:0007669"/>
    <property type="project" value="InterPro"/>
</dbReference>
<comment type="caution">
    <text evidence="2">The sequence shown here is derived from an EMBL/GenBank/DDBJ whole genome shotgun (WGS) entry which is preliminary data.</text>
</comment>
<dbReference type="SUPFAM" id="SSF51695">
    <property type="entry name" value="PLC-like phosphodiesterases"/>
    <property type="match status" value="1"/>
</dbReference>
<dbReference type="AlphaFoldDB" id="A0A4Q2RGL1"/>
<evidence type="ECO:0000313" key="2">
    <source>
        <dbReference type="EMBL" id="RYB04954.1"/>
    </source>
</evidence>